<reference evidence="8" key="1">
    <citation type="journal article" date="2019" name="Int. J. Syst. Evol. Microbiol.">
        <title>The Global Catalogue of Microorganisms (GCM) 10K type strain sequencing project: providing services to taxonomists for standard genome sequencing and annotation.</title>
        <authorList>
            <consortium name="The Broad Institute Genomics Platform"/>
            <consortium name="The Broad Institute Genome Sequencing Center for Infectious Disease"/>
            <person name="Wu L."/>
            <person name="Ma J."/>
        </authorList>
    </citation>
    <scope>NUCLEOTIDE SEQUENCE [LARGE SCALE GENOMIC DNA]</scope>
    <source>
        <strain evidence="8">JCM 17190</strain>
    </source>
</reference>
<dbReference type="PANTHER" id="PTHR33202">
    <property type="entry name" value="ZINC UPTAKE REGULATION PROTEIN"/>
    <property type="match status" value="1"/>
</dbReference>
<accession>A0ABP7K059</accession>
<dbReference type="SUPFAM" id="SSF46785">
    <property type="entry name" value="Winged helix' DNA-binding domain"/>
    <property type="match status" value="1"/>
</dbReference>
<keyword evidence="5" id="KW-0238">DNA-binding</keyword>
<dbReference type="PANTHER" id="PTHR33202:SF6">
    <property type="entry name" value="ZINC UPTAKE REGULATION PROTEIN"/>
    <property type="match status" value="1"/>
</dbReference>
<dbReference type="InterPro" id="IPR036390">
    <property type="entry name" value="WH_DNA-bd_sf"/>
</dbReference>
<dbReference type="InterPro" id="IPR036388">
    <property type="entry name" value="WH-like_DNA-bd_sf"/>
</dbReference>
<evidence type="ECO:0000313" key="7">
    <source>
        <dbReference type="EMBL" id="GAA3861314.1"/>
    </source>
</evidence>
<comment type="similarity">
    <text evidence="1">Belongs to the Fur family.</text>
</comment>
<proteinExistence type="inferred from homology"/>
<evidence type="ECO:0000256" key="1">
    <source>
        <dbReference type="ARBA" id="ARBA00007957"/>
    </source>
</evidence>
<keyword evidence="3" id="KW-0862">Zinc</keyword>
<evidence type="ECO:0000313" key="8">
    <source>
        <dbReference type="Proteomes" id="UP001399917"/>
    </source>
</evidence>
<evidence type="ECO:0000256" key="2">
    <source>
        <dbReference type="ARBA" id="ARBA00022491"/>
    </source>
</evidence>
<protein>
    <submittedName>
        <fullName evidence="7">Transcriptional repressor</fullName>
    </submittedName>
</protein>
<keyword evidence="8" id="KW-1185">Reference proteome</keyword>
<gene>
    <name evidence="7" type="ORF">GCM10022404_10020</name>
</gene>
<comment type="caution">
    <text evidence="7">The sequence shown here is derived from an EMBL/GenBank/DDBJ whole genome shotgun (WGS) entry which is preliminary data.</text>
</comment>
<evidence type="ECO:0000256" key="6">
    <source>
        <dbReference type="ARBA" id="ARBA00023163"/>
    </source>
</evidence>
<sequence>MDALGFETHDHDHCIADTVALVEKRCLDSGLQLTAVRKRTLEIMLEEHRALGAYDVLARLSQEGFGSQPPVAYRALDFLSKNGFVHKIERLNAFVACAYPHADHSPAFLICRECHLVAEAETDPAQGMLAKIAASSDFVIERAVLEAEGLCPTCRKQGAAT</sequence>
<dbReference type="Gene3D" id="3.30.1490.190">
    <property type="match status" value="1"/>
</dbReference>
<keyword evidence="6" id="KW-0804">Transcription</keyword>
<organism evidence="7 8">
    <name type="scientific">Celeribacter arenosi</name>
    <dbReference type="NCBI Taxonomy" id="792649"/>
    <lineage>
        <taxon>Bacteria</taxon>
        <taxon>Pseudomonadati</taxon>
        <taxon>Pseudomonadota</taxon>
        <taxon>Alphaproteobacteria</taxon>
        <taxon>Rhodobacterales</taxon>
        <taxon>Roseobacteraceae</taxon>
        <taxon>Celeribacter</taxon>
    </lineage>
</organism>
<dbReference type="Pfam" id="PF01475">
    <property type="entry name" value="FUR"/>
    <property type="match status" value="1"/>
</dbReference>
<dbReference type="InterPro" id="IPR043135">
    <property type="entry name" value="Fur_C"/>
</dbReference>
<evidence type="ECO:0000256" key="5">
    <source>
        <dbReference type="ARBA" id="ARBA00023125"/>
    </source>
</evidence>
<name>A0ABP7K059_9RHOB</name>
<dbReference type="RefSeq" id="WP_344844377.1">
    <property type="nucleotide sequence ID" value="NZ_BAABDF010000005.1"/>
</dbReference>
<keyword evidence="4" id="KW-0805">Transcription regulation</keyword>
<dbReference type="InterPro" id="IPR002481">
    <property type="entry name" value="FUR"/>
</dbReference>
<dbReference type="Gene3D" id="1.10.10.10">
    <property type="entry name" value="Winged helix-like DNA-binding domain superfamily/Winged helix DNA-binding domain"/>
    <property type="match status" value="1"/>
</dbReference>
<keyword evidence="2" id="KW-0678">Repressor</keyword>
<dbReference type="Proteomes" id="UP001399917">
    <property type="component" value="Unassembled WGS sequence"/>
</dbReference>
<evidence type="ECO:0000256" key="4">
    <source>
        <dbReference type="ARBA" id="ARBA00023015"/>
    </source>
</evidence>
<dbReference type="EMBL" id="BAABDF010000005">
    <property type="protein sequence ID" value="GAA3861314.1"/>
    <property type="molecule type" value="Genomic_DNA"/>
</dbReference>
<evidence type="ECO:0000256" key="3">
    <source>
        <dbReference type="ARBA" id="ARBA00022833"/>
    </source>
</evidence>